<dbReference type="RefSeq" id="WP_027305410.1">
    <property type="nucleotide sequence ID" value="NZ_CP020867.1"/>
</dbReference>
<organism evidence="1 2">
    <name type="scientific">Campylobacter cuniculorum DSM 23162 = LMG 24588</name>
    <dbReference type="NCBI Taxonomy" id="1121267"/>
    <lineage>
        <taxon>Bacteria</taxon>
        <taxon>Pseudomonadati</taxon>
        <taxon>Campylobacterota</taxon>
        <taxon>Epsilonproteobacteria</taxon>
        <taxon>Campylobacterales</taxon>
        <taxon>Campylobacteraceae</taxon>
        <taxon>Campylobacter</taxon>
    </lineage>
</organism>
<dbReference type="STRING" id="1121267.CCUN_1241"/>
<dbReference type="EMBL" id="CP020867">
    <property type="protein sequence ID" value="ARJ56834.1"/>
    <property type="molecule type" value="Genomic_DNA"/>
</dbReference>
<dbReference type="Proteomes" id="UP000192902">
    <property type="component" value="Chromosome"/>
</dbReference>
<gene>
    <name evidence="1" type="ORF">CCUN_1241</name>
</gene>
<name>A0A1W6BXM3_9BACT</name>
<dbReference type="KEGG" id="ccun:CCUN_1241"/>
<proteinExistence type="predicted"/>
<accession>A0A1W6BXM3</accession>
<evidence type="ECO:0000313" key="2">
    <source>
        <dbReference type="Proteomes" id="UP000192902"/>
    </source>
</evidence>
<dbReference type="AlphaFoldDB" id="A0A1W6BXM3"/>
<evidence type="ECO:0000313" key="1">
    <source>
        <dbReference type="EMBL" id="ARJ56834.1"/>
    </source>
</evidence>
<protein>
    <submittedName>
        <fullName evidence="1">Uncharacterized protein</fullName>
    </submittedName>
</protein>
<reference evidence="1 2" key="1">
    <citation type="submission" date="2017-04" db="EMBL/GenBank/DDBJ databases">
        <title>Complete genome sequence of the Campylobacter cuniculorum type strain LMG24588.</title>
        <authorList>
            <person name="Miller W.G."/>
            <person name="Yee E."/>
            <person name="Revez J."/>
            <person name="Bono J.L."/>
            <person name="Rossi M."/>
        </authorList>
    </citation>
    <scope>NUCLEOTIDE SEQUENCE [LARGE SCALE GENOMIC DNA]</scope>
    <source>
        <strain evidence="1 2">LMG 24588</strain>
    </source>
</reference>
<sequence>MFYKLFFIGIILCSISFANPIDNMNELIIRLNEFHTEENQKHEQNIQTKINTLTEKSQSLFLLRQNNELLLNEQKIGVINGK</sequence>